<gene>
    <name evidence="9" type="ORF">EJ06DRAFT_390107</name>
</gene>
<dbReference type="InterPro" id="IPR001138">
    <property type="entry name" value="Zn2Cys6_DnaBD"/>
</dbReference>
<evidence type="ECO:0000256" key="3">
    <source>
        <dbReference type="ARBA" id="ARBA00023015"/>
    </source>
</evidence>
<dbReference type="InterPro" id="IPR052360">
    <property type="entry name" value="Transcr_Regulatory_Proteins"/>
</dbReference>
<accession>A0A6G1HZ98</accession>
<dbReference type="Proteomes" id="UP000799640">
    <property type="component" value="Unassembled WGS sequence"/>
</dbReference>
<sequence>MEEQNDASRQTEQMSSSRQQPASYPSPSGHAYPSPQPQPTYSYPAPAQAQVDGEAFIRHSPSSPNANQPPLNLPSIRNLDDALQSSASPAPSSSTLQQRSTPPISAPPAQIGVYAYPPPGQVMPPVGAPMGMAQNQHMMRYPIPTQDVRLMPSGRHKKEIKRRTKTGCLTCRKRRIKCDEEHPTCRNCQKSKRECLGYDPIFKQQTGPQQLQPAPSASPSSTPPTPAAPLNGNLTYSEYQPYTTGMSAPDGSVPLYGAHRDQRPFEFGAIDPVLSGTPGASHPPAYAAAGGMNAPLVPGPRKQERPLDVDELFHIENFGAYDTPLSTSPLPAAKLEEIKNLYNNDFAPGLDSLLETTWYSTVGIDRLMNNKQVCDMMAALIEHFRRPNLHEDPAATARVRATETKVVWYLLCLCRPSGATTNGTTGLLGNVDLDEANRRLDVLEYLLCNKVMSCNRVTEIGYPEDMPAEKRAEITFWTHVGTYVSTPRDSPTATEELDNALAQARGLLMAKENRDVIYSIMVCRHLGARFPSFPASLAPGPGGEENNLNKLFIAKSFITDQAVFKGTNHPVQRVCDMAIRSWAL</sequence>
<protein>
    <recommendedName>
        <fullName evidence="8">Zn(2)-C6 fungal-type domain-containing protein</fullName>
    </recommendedName>
</protein>
<dbReference type="EMBL" id="ML996693">
    <property type="protein sequence ID" value="KAF2401383.1"/>
    <property type="molecule type" value="Genomic_DNA"/>
</dbReference>
<keyword evidence="3" id="KW-0805">Transcription regulation</keyword>
<evidence type="ECO:0000256" key="7">
    <source>
        <dbReference type="SAM" id="MobiDB-lite"/>
    </source>
</evidence>
<dbReference type="PROSITE" id="PS50048">
    <property type="entry name" value="ZN2_CY6_FUNGAL_2"/>
    <property type="match status" value="1"/>
</dbReference>
<dbReference type="SUPFAM" id="SSF57701">
    <property type="entry name" value="Zn2/Cys6 DNA-binding domain"/>
    <property type="match status" value="1"/>
</dbReference>
<dbReference type="Pfam" id="PF00172">
    <property type="entry name" value="Zn_clus"/>
    <property type="match status" value="1"/>
</dbReference>
<dbReference type="CDD" id="cd00067">
    <property type="entry name" value="GAL4"/>
    <property type="match status" value="1"/>
</dbReference>
<dbReference type="GO" id="GO:0008270">
    <property type="term" value="F:zinc ion binding"/>
    <property type="evidence" value="ECO:0007669"/>
    <property type="project" value="InterPro"/>
</dbReference>
<organism evidence="9 10">
    <name type="scientific">Trichodelitschia bisporula</name>
    <dbReference type="NCBI Taxonomy" id="703511"/>
    <lineage>
        <taxon>Eukaryota</taxon>
        <taxon>Fungi</taxon>
        <taxon>Dikarya</taxon>
        <taxon>Ascomycota</taxon>
        <taxon>Pezizomycotina</taxon>
        <taxon>Dothideomycetes</taxon>
        <taxon>Dothideomycetes incertae sedis</taxon>
        <taxon>Phaeotrichales</taxon>
        <taxon>Phaeotrichaceae</taxon>
        <taxon>Trichodelitschia</taxon>
    </lineage>
</organism>
<evidence type="ECO:0000313" key="10">
    <source>
        <dbReference type="Proteomes" id="UP000799640"/>
    </source>
</evidence>
<dbReference type="InterPro" id="IPR036864">
    <property type="entry name" value="Zn2-C6_fun-type_DNA-bd_sf"/>
</dbReference>
<keyword evidence="6" id="KW-0539">Nucleus</keyword>
<dbReference type="SMART" id="SM00066">
    <property type="entry name" value="GAL4"/>
    <property type="match status" value="1"/>
</dbReference>
<feature type="compositionally biased region" description="Polar residues" evidence="7">
    <location>
        <begin position="60"/>
        <end position="70"/>
    </location>
</feature>
<evidence type="ECO:0000313" key="9">
    <source>
        <dbReference type="EMBL" id="KAF2401383.1"/>
    </source>
</evidence>
<feature type="region of interest" description="Disordered" evidence="7">
    <location>
        <begin position="205"/>
        <end position="243"/>
    </location>
</feature>
<evidence type="ECO:0000256" key="6">
    <source>
        <dbReference type="ARBA" id="ARBA00023242"/>
    </source>
</evidence>
<proteinExistence type="predicted"/>
<keyword evidence="10" id="KW-1185">Reference proteome</keyword>
<dbReference type="AlphaFoldDB" id="A0A6G1HZ98"/>
<evidence type="ECO:0000256" key="1">
    <source>
        <dbReference type="ARBA" id="ARBA00022723"/>
    </source>
</evidence>
<name>A0A6G1HZ98_9PEZI</name>
<evidence type="ECO:0000256" key="5">
    <source>
        <dbReference type="ARBA" id="ARBA00023163"/>
    </source>
</evidence>
<keyword evidence="5" id="KW-0804">Transcription</keyword>
<dbReference type="GO" id="GO:0003677">
    <property type="term" value="F:DNA binding"/>
    <property type="evidence" value="ECO:0007669"/>
    <property type="project" value="UniProtKB-KW"/>
</dbReference>
<dbReference type="GO" id="GO:0000981">
    <property type="term" value="F:DNA-binding transcription factor activity, RNA polymerase II-specific"/>
    <property type="evidence" value="ECO:0007669"/>
    <property type="project" value="InterPro"/>
</dbReference>
<reference evidence="9" key="1">
    <citation type="journal article" date="2020" name="Stud. Mycol.">
        <title>101 Dothideomycetes genomes: a test case for predicting lifestyles and emergence of pathogens.</title>
        <authorList>
            <person name="Haridas S."/>
            <person name="Albert R."/>
            <person name="Binder M."/>
            <person name="Bloem J."/>
            <person name="Labutti K."/>
            <person name="Salamov A."/>
            <person name="Andreopoulos B."/>
            <person name="Baker S."/>
            <person name="Barry K."/>
            <person name="Bills G."/>
            <person name="Bluhm B."/>
            <person name="Cannon C."/>
            <person name="Castanera R."/>
            <person name="Culley D."/>
            <person name="Daum C."/>
            <person name="Ezra D."/>
            <person name="Gonzalez J."/>
            <person name="Henrissat B."/>
            <person name="Kuo A."/>
            <person name="Liang C."/>
            <person name="Lipzen A."/>
            <person name="Lutzoni F."/>
            <person name="Magnuson J."/>
            <person name="Mondo S."/>
            <person name="Nolan M."/>
            <person name="Ohm R."/>
            <person name="Pangilinan J."/>
            <person name="Park H.-J."/>
            <person name="Ramirez L."/>
            <person name="Alfaro M."/>
            <person name="Sun H."/>
            <person name="Tritt A."/>
            <person name="Yoshinaga Y."/>
            <person name="Zwiers L.-H."/>
            <person name="Turgeon B."/>
            <person name="Goodwin S."/>
            <person name="Spatafora J."/>
            <person name="Crous P."/>
            <person name="Grigoriev I."/>
        </authorList>
    </citation>
    <scope>NUCLEOTIDE SEQUENCE</scope>
    <source>
        <strain evidence="9">CBS 262.69</strain>
    </source>
</reference>
<dbReference type="PANTHER" id="PTHR36206">
    <property type="entry name" value="ASPERCRYPTIN BIOSYNTHESIS CLUSTER-SPECIFIC TRANSCRIPTION REGULATOR ATNN-RELATED"/>
    <property type="match status" value="1"/>
</dbReference>
<evidence type="ECO:0000259" key="8">
    <source>
        <dbReference type="PROSITE" id="PS50048"/>
    </source>
</evidence>
<feature type="compositionally biased region" description="Low complexity" evidence="7">
    <location>
        <begin position="39"/>
        <end position="50"/>
    </location>
</feature>
<keyword evidence="1" id="KW-0479">Metal-binding</keyword>
<dbReference type="Gene3D" id="4.10.240.10">
    <property type="entry name" value="Zn(2)-C6 fungal-type DNA-binding domain"/>
    <property type="match status" value="1"/>
</dbReference>
<feature type="compositionally biased region" description="Low complexity" evidence="7">
    <location>
        <begin position="85"/>
        <end position="94"/>
    </location>
</feature>
<feature type="compositionally biased region" description="Polar residues" evidence="7">
    <location>
        <begin position="232"/>
        <end position="243"/>
    </location>
</feature>
<keyword evidence="2" id="KW-0862">Zinc</keyword>
<dbReference type="PROSITE" id="PS00463">
    <property type="entry name" value="ZN2_CY6_FUNGAL_1"/>
    <property type="match status" value="1"/>
</dbReference>
<feature type="compositionally biased region" description="Polar residues" evidence="7">
    <location>
        <begin position="7"/>
        <end position="26"/>
    </location>
</feature>
<evidence type="ECO:0000256" key="2">
    <source>
        <dbReference type="ARBA" id="ARBA00022833"/>
    </source>
</evidence>
<keyword evidence="4" id="KW-0238">DNA-binding</keyword>
<feature type="region of interest" description="Disordered" evidence="7">
    <location>
        <begin position="1"/>
        <end position="112"/>
    </location>
</feature>
<feature type="domain" description="Zn(2)-C6 fungal-type" evidence="8">
    <location>
        <begin position="167"/>
        <end position="195"/>
    </location>
</feature>
<evidence type="ECO:0000256" key="4">
    <source>
        <dbReference type="ARBA" id="ARBA00023125"/>
    </source>
</evidence>
<dbReference type="OrthoDB" id="5375558at2759"/>
<dbReference type="PANTHER" id="PTHR36206:SF13">
    <property type="entry name" value="TRANSCRIPTIONAL REGULATORY PROTEIN MOC3"/>
    <property type="match status" value="1"/>
</dbReference>